<feature type="transmembrane region" description="Helical" evidence="1">
    <location>
        <begin position="12"/>
        <end position="34"/>
    </location>
</feature>
<dbReference type="EMBL" id="SLUB01000043">
    <property type="protein sequence ID" value="THE10605.1"/>
    <property type="molecule type" value="Genomic_DNA"/>
</dbReference>
<dbReference type="AlphaFoldDB" id="A0A4S3PN98"/>
<evidence type="ECO:0000313" key="3">
    <source>
        <dbReference type="EMBL" id="THE10605.1"/>
    </source>
</evidence>
<keyword evidence="1" id="KW-0812">Transmembrane</keyword>
<evidence type="ECO:0000259" key="2">
    <source>
        <dbReference type="Pfam" id="PF07811"/>
    </source>
</evidence>
<protein>
    <submittedName>
        <fullName evidence="3">Pilus assembly protein</fullName>
    </submittedName>
</protein>
<keyword evidence="1" id="KW-1133">Transmembrane helix</keyword>
<feature type="domain" description="TadE-like" evidence="2">
    <location>
        <begin position="7"/>
        <end position="49"/>
    </location>
</feature>
<accession>A0A4S3PN98</accession>
<dbReference type="Proteomes" id="UP000306477">
    <property type="component" value="Unassembled WGS sequence"/>
</dbReference>
<organism evidence="3 4">
    <name type="scientific">Bacillus timonensis</name>
    <dbReference type="NCBI Taxonomy" id="1033734"/>
    <lineage>
        <taxon>Bacteria</taxon>
        <taxon>Bacillati</taxon>
        <taxon>Bacillota</taxon>
        <taxon>Bacilli</taxon>
        <taxon>Bacillales</taxon>
        <taxon>Bacillaceae</taxon>
        <taxon>Bacillus</taxon>
    </lineage>
</organism>
<evidence type="ECO:0000256" key="1">
    <source>
        <dbReference type="SAM" id="Phobius"/>
    </source>
</evidence>
<name>A0A4S3PN98_9BACI</name>
<proteinExistence type="predicted"/>
<reference evidence="3 4" key="1">
    <citation type="journal article" date="2019" name="Indoor Air">
        <title>Impacts of indoor surface finishes on bacterial viability.</title>
        <authorList>
            <person name="Hu J."/>
            <person name="Maamar S.B."/>
            <person name="Glawe A.J."/>
            <person name="Gottel N."/>
            <person name="Gilbert J.A."/>
            <person name="Hartmann E.M."/>
        </authorList>
    </citation>
    <scope>NUCLEOTIDE SEQUENCE [LARGE SCALE GENOMIC DNA]</scope>
    <source>
        <strain evidence="3 4">AF060A6</strain>
    </source>
</reference>
<dbReference type="Pfam" id="PF07811">
    <property type="entry name" value="TadE"/>
    <property type="match status" value="1"/>
</dbReference>
<dbReference type="InterPro" id="IPR012495">
    <property type="entry name" value="TadE-like_dom"/>
</dbReference>
<comment type="caution">
    <text evidence="3">The sequence shown here is derived from an EMBL/GenBank/DDBJ whole genome shotgun (WGS) entry which is preliminary data.</text>
</comment>
<evidence type="ECO:0000313" key="4">
    <source>
        <dbReference type="Proteomes" id="UP000306477"/>
    </source>
</evidence>
<dbReference type="OrthoDB" id="1683505at2"/>
<sequence>MIRKQNGQGIVEMALSITLLLFIVFGIIDFGRIFSAYLTLNHASREAARVASVGGSNEDIRRIAVEATELMTSELVKVNISPESGRSRGEFVTIAISYPVSLTTPLLDRIVPNPFQLKNETTMRVE</sequence>
<gene>
    <name evidence="3" type="ORF">E1I69_18175</name>
</gene>
<dbReference type="RefSeq" id="WP_136380981.1">
    <property type="nucleotide sequence ID" value="NZ_SLUB01000043.1"/>
</dbReference>
<keyword evidence="4" id="KW-1185">Reference proteome</keyword>
<keyword evidence="1" id="KW-0472">Membrane</keyword>